<dbReference type="AlphaFoldDB" id="A0A6A5BDP8"/>
<dbReference type="OrthoDB" id="3657563at2759"/>
<dbReference type="GeneID" id="68113158"/>
<gene>
    <name evidence="1" type="ORF">FDP41_005940</name>
</gene>
<dbReference type="InterPro" id="IPR009959">
    <property type="entry name" value="Cyclase_SnoaL-like"/>
</dbReference>
<organism evidence="1 2">
    <name type="scientific">Naegleria fowleri</name>
    <name type="common">Brain eating amoeba</name>
    <dbReference type="NCBI Taxonomy" id="5763"/>
    <lineage>
        <taxon>Eukaryota</taxon>
        <taxon>Discoba</taxon>
        <taxon>Heterolobosea</taxon>
        <taxon>Tetramitia</taxon>
        <taxon>Eutetramitia</taxon>
        <taxon>Vahlkampfiidae</taxon>
        <taxon>Naegleria</taxon>
    </lineage>
</organism>
<protein>
    <recommendedName>
        <fullName evidence="3">SnoaL-like domain-containing protein</fullName>
    </recommendedName>
</protein>
<comment type="caution">
    <text evidence="1">The sequence shown here is derived from an EMBL/GenBank/DDBJ whole genome shotgun (WGS) entry which is preliminary data.</text>
</comment>
<dbReference type="SUPFAM" id="SSF54427">
    <property type="entry name" value="NTF2-like"/>
    <property type="match status" value="1"/>
</dbReference>
<accession>A0A6A5BDP8</accession>
<dbReference type="VEuPathDB" id="AmoebaDB:FDP41_005940"/>
<dbReference type="VEuPathDB" id="AmoebaDB:NfTy_043970"/>
<evidence type="ECO:0008006" key="3">
    <source>
        <dbReference type="Google" id="ProtNLM"/>
    </source>
</evidence>
<keyword evidence="2" id="KW-1185">Reference proteome</keyword>
<dbReference type="RefSeq" id="XP_044559900.1">
    <property type="nucleotide sequence ID" value="XM_044709520.1"/>
</dbReference>
<dbReference type="InterPro" id="IPR032710">
    <property type="entry name" value="NTF2-like_dom_sf"/>
</dbReference>
<dbReference type="Gene3D" id="3.10.450.50">
    <property type="match status" value="1"/>
</dbReference>
<proteinExistence type="predicted"/>
<name>A0A6A5BDP8_NAEFO</name>
<dbReference type="PANTHER" id="PTHR38436:SF1">
    <property type="entry name" value="ESTER CYCLASE"/>
    <property type="match status" value="1"/>
</dbReference>
<dbReference type="Proteomes" id="UP000444721">
    <property type="component" value="Unassembled WGS sequence"/>
</dbReference>
<dbReference type="Pfam" id="PF07366">
    <property type="entry name" value="SnoaL"/>
    <property type="match status" value="1"/>
</dbReference>
<dbReference type="EMBL" id="VFQX01000048">
    <property type="protein sequence ID" value="KAF0975187.1"/>
    <property type="molecule type" value="Genomic_DNA"/>
</dbReference>
<dbReference type="GO" id="GO:0030638">
    <property type="term" value="P:polyketide metabolic process"/>
    <property type="evidence" value="ECO:0007669"/>
    <property type="project" value="InterPro"/>
</dbReference>
<evidence type="ECO:0000313" key="1">
    <source>
        <dbReference type="EMBL" id="KAF0975187.1"/>
    </source>
</evidence>
<reference evidence="1 2" key="1">
    <citation type="journal article" date="2019" name="Sci. Rep.">
        <title>Nanopore sequencing improves the draft genome of the human pathogenic amoeba Naegleria fowleri.</title>
        <authorList>
            <person name="Liechti N."/>
            <person name="Schurch N."/>
            <person name="Bruggmann R."/>
            <person name="Wittwer M."/>
        </authorList>
    </citation>
    <scope>NUCLEOTIDE SEQUENCE [LARGE SCALE GENOMIC DNA]</scope>
    <source>
        <strain evidence="1 2">ATCC 30894</strain>
    </source>
</reference>
<evidence type="ECO:0000313" key="2">
    <source>
        <dbReference type="Proteomes" id="UP000444721"/>
    </source>
</evidence>
<dbReference type="PANTHER" id="PTHR38436">
    <property type="entry name" value="POLYKETIDE CYCLASE SNOAL-LIKE DOMAIN"/>
    <property type="match status" value="1"/>
</dbReference>
<sequence>MSTTFTTTSTTSTTTEDLKELVRPFYTQCLTVRSNGHVQQVQPLMQQLLADSFQSINAAETKGKSQLMGQIQFFWKLIPNLKWEIQEMLQDGNKVIVRSFASGNPKGNFMGIECDGSKSFRIMSIDIHTVENGQIVQVHHLEEWTTALKQLK</sequence>